<organism evidence="6 7">
    <name type="scientific">Cochliobolus sativus</name>
    <name type="common">Common root rot and spot blotch fungus</name>
    <name type="synonym">Bipolaris sorokiniana</name>
    <dbReference type="NCBI Taxonomy" id="45130"/>
    <lineage>
        <taxon>Eukaryota</taxon>
        <taxon>Fungi</taxon>
        <taxon>Dikarya</taxon>
        <taxon>Ascomycota</taxon>
        <taxon>Pezizomycotina</taxon>
        <taxon>Dothideomycetes</taxon>
        <taxon>Pleosporomycetidae</taxon>
        <taxon>Pleosporales</taxon>
        <taxon>Pleosporineae</taxon>
        <taxon>Pleosporaceae</taxon>
        <taxon>Bipolaris</taxon>
    </lineage>
</organism>
<dbReference type="PANTHER" id="PTHR43194">
    <property type="entry name" value="HYDROLASE ALPHA/BETA FOLD FAMILY"/>
    <property type="match status" value="1"/>
</dbReference>
<dbReference type="Proteomes" id="UP000624244">
    <property type="component" value="Unassembled WGS sequence"/>
</dbReference>
<dbReference type="SUPFAM" id="SSF53474">
    <property type="entry name" value="alpha/beta-Hydrolases"/>
    <property type="match status" value="1"/>
</dbReference>
<sequence>MAALSEWQSILSQLQSNFSTLNESLKVDKQFLAFSDTNELKRDITFGWTSTSSSDAVLCTVSKAKALVRSGNAAEAEFILSARPEQWRMFYEPIPKSPFQSYWGMFGQNIHQEGVEVVGNQDLFVQIGAIWRRVLELSHEVLHGLIKEDVQDEQEVDVLVGRYIFINTLWGRTKLFYEQSGDAGNVPILFLHTAGSDGRQYHGVMNDSRMLAKYHMTSIDLPGHGRSFPATDQIPGKHWNTEDAYVGCIKEIITALGLSKPIVCGASMAGHVCLAVATRADEVGAGGVIPCQASEHLDMNRQYWDRSPFVNQALFNPEWIYGMMAPTAPRRNRDLVWHTYSGQAYSIFHGDLDFYFGGWDGRGRVEHIDTQRCPVYMLTGEYDWSNTPEMSRITAAKIPGAKFSAMTSLGHFPATENPHRFVGYLLKAMDHIVQTRACTQA</sequence>
<keyword evidence="4" id="KW-0576">Peroxisome</keyword>
<comment type="subcellular location">
    <subcellularLocation>
        <location evidence="1">Peroxisome</location>
    </subcellularLocation>
</comment>
<dbReference type="InterPro" id="IPR050228">
    <property type="entry name" value="Carboxylesterase_BioH"/>
</dbReference>
<feature type="domain" description="AB hydrolase-1" evidence="5">
    <location>
        <begin position="188"/>
        <end position="422"/>
    </location>
</feature>
<dbReference type="EMBL" id="WNKQ01000029">
    <property type="protein sequence ID" value="KAF5844126.1"/>
    <property type="molecule type" value="Genomic_DNA"/>
</dbReference>
<comment type="caution">
    <text evidence="6">The sequence shown here is derived from an EMBL/GenBank/DDBJ whole genome shotgun (WGS) entry which is preliminary data.</text>
</comment>
<dbReference type="InterPro" id="IPR029058">
    <property type="entry name" value="AB_hydrolase_fold"/>
</dbReference>
<comment type="similarity">
    <text evidence="2">Belongs to the AB hydrolase superfamily. AKT2 hydrolase family.</text>
</comment>
<name>A0A8H6DPZ3_COCSA</name>
<evidence type="ECO:0000256" key="3">
    <source>
        <dbReference type="ARBA" id="ARBA00023026"/>
    </source>
</evidence>
<dbReference type="InterPro" id="IPR000073">
    <property type="entry name" value="AB_hydrolase_1"/>
</dbReference>
<dbReference type="AlphaFoldDB" id="A0A8H6DPZ3"/>
<dbReference type="Pfam" id="PF12697">
    <property type="entry name" value="Abhydrolase_6"/>
    <property type="match status" value="1"/>
</dbReference>
<dbReference type="PANTHER" id="PTHR43194:SF2">
    <property type="entry name" value="PEROXISOMAL MEMBRANE PROTEIN LPX1"/>
    <property type="match status" value="1"/>
</dbReference>
<reference evidence="6" key="1">
    <citation type="submission" date="2019-11" db="EMBL/GenBank/DDBJ databases">
        <title>Bipolaris sorokiniana Genome sequencing.</title>
        <authorList>
            <person name="Wang H."/>
        </authorList>
    </citation>
    <scope>NUCLEOTIDE SEQUENCE</scope>
</reference>
<evidence type="ECO:0000256" key="2">
    <source>
        <dbReference type="ARBA" id="ARBA00005668"/>
    </source>
</evidence>
<dbReference type="Gene3D" id="3.40.50.1820">
    <property type="entry name" value="alpha/beta hydrolase"/>
    <property type="match status" value="1"/>
</dbReference>
<evidence type="ECO:0000313" key="6">
    <source>
        <dbReference type="EMBL" id="KAF5844126.1"/>
    </source>
</evidence>
<dbReference type="GO" id="GO:0005777">
    <property type="term" value="C:peroxisome"/>
    <property type="evidence" value="ECO:0007669"/>
    <property type="project" value="UniProtKB-SubCell"/>
</dbReference>
<gene>
    <name evidence="6" type="ORF">GGP41_001048</name>
</gene>
<keyword evidence="3" id="KW-0843">Virulence</keyword>
<evidence type="ECO:0000256" key="1">
    <source>
        <dbReference type="ARBA" id="ARBA00004275"/>
    </source>
</evidence>
<evidence type="ECO:0000313" key="7">
    <source>
        <dbReference type="Proteomes" id="UP000624244"/>
    </source>
</evidence>
<proteinExistence type="inferred from homology"/>
<dbReference type="OMA" id="PWHGKSS"/>
<evidence type="ECO:0000256" key="4">
    <source>
        <dbReference type="ARBA" id="ARBA00023140"/>
    </source>
</evidence>
<protein>
    <recommendedName>
        <fullName evidence="5">AB hydrolase-1 domain-containing protein</fullName>
    </recommendedName>
</protein>
<evidence type="ECO:0000259" key="5">
    <source>
        <dbReference type="Pfam" id="PF12697"/>
    </source>
</evidence>
<accession>A0A8H6DPZ3</accession>